<accession>A0A9B0TXW2</accession>
<evidence type="ECO:0000256" key="6">
    <source>
        <dbReference type="ARBA" id="ARBA00023121"/>
    </source>
</evidence>
<reference evidence="11" key="1">
    <citation type="submission" date="2025-08" db="UniProtKB">
        <authorList>
            <consortium name="RefSeq"/>
        </authorList>
    </citation>
    <scope>IDENTIFICATION</scope>
    <source>
        <tissue evidence="11">Spleen</tissue>
    </source>
</reference>
<keyword evidence="3" id="KW-0813">Transport</keyword>
<dbReference type="PANTHER" id="PTHR23310">
    <property type="entry name" value="ACYL-COA-BINDING PROTEIN, ACBP"/>
    <property type="match status" value="1"/>
</dbReference>
<dbReference type="Gene3D" id="1.20.80.10">
    <property type="match status" value="1"/>
</dbReference>
<dbReference type="GO" id="GO:0005783">
    <property type="term" value="C:endoplasmic reticulum"/>
    <property type="evidence" value="ECO:0007669"/>
    <property type="project" value="UniProtKB-SubCell"/>
</dbReference>
<keyword evidence="5" id="KW-0333">Golgi apparatus</keyword>
<dbReference type="PRINTS" id="PR00689">
    <property type="entry name" value="ACOABINDINGP"/>
</dbReference>
<dbReference type="PROSITE" id="PS51228">
    <property type="entry name" value="ACB_2"/>
    <property type="match status" value="1"/>
</dbReference>
<evidence type="ECO:0000259" key="9">
    <source>
        <dbReference type="PROSITE" id="PS51228"/>
    </source>
</evidence>
<dbReference type="InterPro" id="IPR014352">
    <property type="entry name" value="FERM/acyl-CoA-bd_prot_sf"/>
</dbReference>
<evidence type="ECO:0000256" key="4">
    <source>
        <dbReference type="ARBA" id="ARBA00022824"/>
    </source>
</evidence>
<keyword evidence="6" id="KW-0446">Lipid-binding</keyword>
<dbReference type="FunFam" id="1.20.80.10:FF:000010">
    <property type="entry name" value="Acyl-CoA-binding domain-containing protein 5"/>
    <property type="match status" value="1"/>
</dbReference>
<evidence type="ECO:0000256" key="7">
    <source>
        <dbReference type="ARBA" id="ARBA00023278"/>
    </source>
</evidence>
<dbReference type="GO" id="GO:0006631">
    <property type="term" value="P:fatty acid metabolic process"/>
    <property type="evidence" value="ECO:0007669"/>
    <property type="project" value="TreeGrafter"/>
</dbReference>
<dbReference type="SUPFAM" id="SSF47027">
    <property type="entry name" value="Acyl-CoA binding protein"/>
    <property type="match status" value="1"/>
</dbReference>
<dbReference type="InterPro" id="IPR000582">
    <property type="entry name" value="Acyl-CoA-binding_protein"/>
</dbReference>
<keyword evidence="7" id="KW-0379">Hydroxylation</keyword>
<dbReference type="PANTHER" id="PTHR23310:SF54">
    <property type="entry name" value="ACYL-COA-BINDING PROTEIN"/>
    <property type="match status" value="1"/>
</dbReference>
<protein>
    <recommendedName>
        <fullName evidence="8">Acyl-CoA-binding protein</fullName>
    </recommendedName>
</protein>
<evidence type="ECO:0000256" key="8">
    <source>
        <dbReference type="ARBA" id="ARBA00039735"/>
    </source>
</evidence>
<dbReference type="GO" id="GO:0000062">
    <property type="term" value="F:fatty-acyl-CoA binding"/>
    <property type="evidence" value="ECO:0007669"/>
    <property type="project" value="InterPro"/>
</dbReference>
<sequence>MSQAEFDKAIEEVRNLKAKPADDEMLFIYNRYKQSTVGDVNTEWPGMLDFKGKAKWDAWNDVKGTSKEDAMKAYIDKVEKLKKKYGI</sequence>
<feature type="domain" description="ACB" evidence="9">
    <location>
        <begin position="2"/>
        <end position="87"/>
    </location>
</feature>
<keyword evidence="10" id="KW-1185">Reference proteome</keyword>
<evidence type="ECO:0000313" key="10">
    <source>
        <dbReference type="Proteomes" id="UP000504623"/>
    </source>
</evidence>
<gene>
    <name evidence="11" type="primary">LOC102835229</name>
</gene>
<organism evidence="10 11">
    <name type="scientific">Chrysochloris asiatica</name>
    <name type="common">Cape golden mole</name>
    <dbReference type="NCBI Taxonomy" id="185453"/>
    <lineage>
        <taxon>Eukaryota</taxon>
        <taxon>Metazoa</taxon>
        <taxon>Chordata</taxon>
        <taxon>Craniata</taxon>
        <taxon>Vertebrata</taxon>
        <taxon>Euteleostomi</taxon>
        <taxon>Mammalia</taxon>
        <taxon>Eutheria</taxon>
        <taxon>Afrotheria</taxon>
        <taxon>Chrysochloridae</taxon>
        <taxon>Chrysochlorinae</taxon>
        <taxon>Chrysochloris</taxon>
    </lineage>
</organism>
<keyword evidence="4" id="KW-0256">Endoplasmic reticulum</keyword>
<comment type="subcellular location">
    <subcellularLocation>
        <location evidence="1">Endoplasmic reticulum</location>
    </subcellularLocation>
    <subcellularLocation>
        <location evidence="2">Golgi apparatus</location>
    </subcellularLocation>
</comment>
<evidence type="ECO:0000256" key="3">
    <source>
        <dbReference type="ARBA" id="ARBA00022448"/>
    </source>
</evidence>
<name>A0A9B0TXW2_CHRAS</name>
<dbReference type="GeneID" id="102835229"/>
<dbReference type="OrthoDB" id="346910at2759"/>
<dbReference type="Pfam" id="PF00887">
    <property type="entry name" value="ACBP"/>
    <property type="match status" value="1"/>
</dbReference>
<evidence type="ECO:0000313" key="11">
    <source>
        <dbReference type="RefSeq" id="XP_006868684.1"/>
    </source>
</evidence>
<proteinExistence type="predicted"/>
<dbReference type="GO" id="GO:0005794">
    <property type="term" value="C:Golgi apparatus"/>
    <property type="evidence" value="ECO:0007669"/>
    <property type="project" value="UniProtKB-SubCell"/>
</dbReference>
<dbReference type="GO" id="GO:0005739">
    <property type="term" value="C:mitochondrion"/>
    <property type="evidence" value="ECO:0007669"/>
    <property type="project" value="TreeGrafter"/>
</dbReference>
<dbReference type="InterPro" id="IPR035984">
    <property type="entry name" value="Acyl-CoA-binding_sf"/>
</dbReference>
<evidence type="ECO:0000256" key="5">
    <source>
        <dbReference type="ARBA" id="ARBA00023034"/>
    </source>
</evidence>
<dbReference type="Proteomes" id="UP000504623">
    <property type="component" value="Unplaced"/>
</dbReference>
<evidence type="ECO:0000256" key="1">
    <source>
        <dbReference type="ARBA" id="ARBA00004240"/>
    </source>
</evidence>
<dbReference type="RefSeq" id="XP_006868684.1">
    <property type="nucleotide sequence ID" value="XM_006868622.1"/>
</dbReference>
<evidence type="ECO:0000256" key="2">
    <source>
        <dbReference type="ARBA" id="ARBA00004555"/>
    </source>
</evidence>
<dbReference type="AlphaFoldDB" id="A0A9B0TXW2"/>